<reference evidence="2" key="1">
    <citation type="submission" date="2014-03" db="EMBL/GenBank/DDBJ databases">
        <authorList>
            <person name="Genoscope - CEA"/>
        </authorList>
    </citation>
    <scope>NUCLEOTIDE SEQUENCE [LARGE SCALE GENOMIC DNA]</scope>
    <source>
        <strain evidence="2">CF27</strain>
    </source>
</reference>
<feature type="domain" description="TubC N-terminal docking" evidence="1">
    <location>
        <begin position="3"/>
        <end position="50"/>
    </location>
</feature>
<reference evidence="3 4" key="3">
    <citation type="submission" date="2017-03" db="EMBL/GenBank/DDBJ databases">
        <authorList>
            <person name="Regsiter A."/>
            <person name="William W."/>
        </authorList>
    </citation>
    <scope>NUCLEOTIDE SEQUENCE [LARGE SCALE GENOMIC DNA]</scope>
    <source>
        <strain evidence="3">PRJEB5721</strain>
    </source>
</reference>
<name>A0A060UUD6_9PROT</name>
<dbReference type="Pfam" id="PF18563">
    <property type="entry name" value="TubC_N"/>
    <property type="match status" value="1"/>
</dbReference>
<dbReference type="AlphaFoldDB" id="A0A060UUD6"/>
<dbReference type="InterPro" id="IPR041464">
    <property type="entry name" value="TubC_N"/>
</dbReference>
<protein>
    <recommendedName>
        <fullName evidence="1">TubC N-terminal docking domain-containing protein</fullName>
    </recommendedName>
</protein>
<reference evidence="2" key="2">
    <citation type="submission" date="2014-07" db="EMBL/GenBank/DDBJ databases">
        <title>Initial genome analysis of the psychrotolerant acidophile Acidithiobacillus ferrivorans CF27: insights into iron and sulfur oxidation pathways and into biofilm formation.</title>
        <authorList>
            <person name="Talla E."/>
            <person name="Hedrich S."/>
            <person name="Mangenot S."/>
            <person name="Ji B."/>
            <person name="Johnson D.B."/>
            <person name="Barbe V."/>
            <person name="Bonnefoy V."/>
        </authorList>
    </citation>
    <scope>NUCLEOTIDE SEQUENCE [LARGE SCALE GENOMIC DNA]</scope>
    <source>
        <strain evidence="2">CF27</strain>
    </source>
</reference>
<proteinExistence type="predicted"/>
<gene>
    <name evidence="3" type="ORF">AFERRI_10181</name>
    <name evidence="2" type="ORF">AFERRI_40141</name>
</gene>
<dbReference type="EMBL" id="LT841305">
    <property type="protein sequence ID" value="SMH64148.1"/>
    <property type="molecule type" value="Genomic_DNA"/>
</dbReference>
<dbReference type="RefSeq" id="WP_035192539.1">
    <property type="nucleotide sequence ID" value="NZ_CCCS020000034.1"/>
</dbReference>
<accession>A0A060UUD6</accession>
<evidence type="ECO:0000313" key="4">
    <source>
        <dbReference type="Proteomes" id="UP000193925"/>
    </source>
</evidence>
<dbReference type="InterPro" id="IPR044894">
    <property type="entry name" value="TubC_N_sf"/>
</dbReference>
<evidence type="ECO:0000313" key="3">
    <source>
        <dbReference type="EMBL" id="SMH64148.1"/>
    </source>
</evidence>
<dbReference type="Gene3D" id="1.10.10.1830">
    <property type="entry name" value="Non-ribosomal peptide synthase, adenylation domain"/>
    <property type="match status" value="1"/>
</dbReference>
<sequence>MNVAEVIAEIKQAGGEIWAEGERLKFRNIPARLAPAIREHKTALLALLKEGQTGLYCAQAVSVVPEPAMAPQPAPTIVSCRQCVHFQPGFTALGIGVCLATANGLPPKEQRGYLAAYPMAPRRCPEYAGSPS</sequence>
<evidence type="ECO:0000259" key="1">
    <source>
        <dbReference type="Pfam" id="PF18563"/>
    </source>
</evidence>
<organism evidence="2">
    <name type="scientific">Acidithiobacillus ferrivorans</name>
    <dbReference type="NCBI Taxonomy" id="160808"/>
    <lineage>
        <taxon>Bacteria</taxon>
        <taxon>Pseudomonadati</taxon>
        <taxon>Pseudomonadota</taxon>
        <taxon>Acidithiobacillia</taxon>
        <taxon>Acidithiobacillales</taxon>
        <taxon>Acidithiobacillaceae</taxon>
        <taxon>Acidithiobacillus</taxon>
    </lineage>
</organism>
<dbReference type="EMBL" id="CCCS020000034">
    <property type="protein sequence ID" value="CDQ10189.1"/>
    <property type="molecule type" value="Genomic_DNA"/>
</dbReference>
<evidence type="ECO:0000313" key="2">
    <source>
        <dbReference type="EMBL" id="CDQ10189.1"/>
    </source>
</evidence>
<keyword evidence="4" id="KW-1185">Reference proteome</keyword>
<dbReference type="Proteomes" id="UP000193925">
    <property type="component" value="Chromosome AFERRI"/>
</dbReference>